<dbReference type="PROSITE" id="PS50937">
    <property type="entry name" value="HTH_MERR_2"/>
    <property type="match status" value="1"/>
</dbReference>
<dbReference type="InterPro" id="IPR036244">
    <property type="entry name" value="TipA-like_antibiotic-bd"/>
</dbReference>
<dbReference type="Proteomes" id="UP001154322">
    <property type="component" value="Unassembled WGS sequence"/>
</dbReference>
<feature type="domain" description="HTH merR-type" evidence="5">
    <location>
        <begin position="2"/>
        <end position="71"/>
    </location>
</feature>
<dbReference type="Pfam" id="PF13411">
    <property type="entry name" value="MerR_1"/>
    <property type="match status" value="1"/>
</dbReference>
<dbReference type="SMART" id="SM00422">
    <property type="entry name" value="HTH_MERR"/>
    <property type="match status" value="1"/>
</dbReference>
<accession>A0ABM9G4M1</accession>
<evidence type="ECO:0000256" key="2">
    <source>
        <dbReference type="ARBA" id="ARBA00023125"/>
    </source>
</evidence>
<keyword evidence="3" id="KW-0010">Activator</keyword>
<dbReference type="EMBL" id="CALYLO010000005">
    <property type="protein sequence ID" value="CAH8246587.1"/>
    <property type="molecule type" value="Genomic_DNA"/>
</dbReference>
<evidence type="ECO:0000313" key="6">
    <source>
        <dbReference type="EMBL" id="CAH8246587.1"/>
    </source>
</evidence>
<keyword evidence="2" id="KW-0238">DNA-binding</keyword>
<dbReference type="Gene3D" id="1.10.490.50">
    <property type="entry name" value="Antibiotic binding domain of TipA-like multidrug resistance regulators"/>
    <property type="match status" value="1"/>
</dbReference>
<keyword evidence="7" id="KW-1185">Reference proteome</keyword>
<keyword evidence="1" id="KW-0805">Transcription regulation</keyword>
<dbReference type="InterPro" id="IPR009061">
    <property type="entry name" value="DNA-bd_dom_put_sf"/>
</dbReference>
<reference evidence="6" key="1">
    <citation type="submission" date="2022-06" db="EMBL/GenBank/DDBJ databases">
        <authorList>
            <person name="Dietemann V."/>
            <person name="Ory F."/>
            <person name="Dainat B."/>
            <person name="Oberhansli S."/>
        </authorList>
    </citation>
    <scope>NUCLEOTIDE SEQUENCE</scope>
    <source>
        <strain evidence="6">Ena-SAMPLE-TAB-26-04-2022-14:26:32:270-5432</strain>
    </source>
</reference>
<sequence>MLYTVKEVSSLTNVTIKALHHYHKIGLLEPRKISEAGYRLYGTEELERLQHILFYKELDFPLEAIKELLETESDRWTMLSRQEELLLARKRRLDKIIQTLQASKHSLAGGEPLSPSEMFTGFASEEEWEEALREQREHVQATYGFDILESGPIDVPQMNEQAREAAAFMEDMAAALRGGAKHDDEQVQRVIRAHLDHLSRHGHAVSAAEFAAQTRFFLQDEFHLRMLEGQQTGLAYYLAAAAASCAAE</sequence>
<protein>
    <submittedName>
        <fullName evidence="6">MerR family transcriptional regulator</fullName>
    </submittedName>
</protein>
<keyword evidence="4" id="KW-0804">Transcription</keyword>
<dbReference type="SUPFAM" id="SSF46955">
    <property type="entry name" value="Putative DNA-binding domain"/>
    <property type="match status" value="1"/>
</dbReference>
<evidence type="ECO:0000256" key="1">
    <source>
        <dbReference type="ARBA" id="ARBA00023015"/>
    </source>
</evidence>
<gene>
    <name evidence="6" type="ORF">WJ0W_003821</name>
</gene>
<dbReference type="SUPFAM" id="SSF89082">
    <property type="entry name" value="Antibiotic binding domain of TipA-like multidrug resistance regulators"/>
    <property type="match status" value="1"/>
</dbReference>
<dbReference type="PANTHER" id="PTHR30204">
    <property type="entry name" value="REDOX-CYCLING DRUG-SENSING TRANSCRIPTIONAL ACTIVATOR SOXR"/>
    <property type="match status" value="1"/>
</dbReference>
<dbReference type="Pfam" id="PF07739">
    <property type="entry name" value="TipAS"/>
    <property type="match status" value="1"/>
</dbReference>
<organism evidence="6 7">
    <name type="scientific">Paenibacillus melissococcoides</name>
    <dbReference type="NCBI Taxonomy" id="2912268"/>
    <lineage>
        <taxon>Bacteria</taxon>
        <taxon>Bacillati</taxon>
        <taxon>Bacillota</taxon>
        <taxon>Bacilli</taxon>
        <taxon>Bacillales</taxon>
        <taxon>Paenibacillaceae</taxon>
        <taxon>Paenibacillus</taxon>
    </lineage>
</organism>
<evidence type="ECO:0000256" key="3">
    <source>
        <dbReference type="ARBA" id="ARBA00023159"/>
    </source>
</evidence>
<evidence type="ECO:0000256" key="4">
    <source>
        <dbReference type="ARBA" id="ARBA00023163"/>
    </source>
</evidence>
<dbReference type="RefSeq" id="WP_213429034.1">
    <property type="nucleotide sequence ID" value="NZ_AP031286.1"/>
</dbReference>
<proteinExistence type="predicted"/>
<evidence type="ECO:0000259" key="5">
    <source>
        <dbReference type="PROSITE" id="PS50937"/>
    </source>
</evidence>
<name>A0ABM9G4M1_9BACL</name>
<dbReference type="InterPro" id="IPR000551">
    <property type="entry name" value="MerR-type_HTH_dom"/>
</dbReference>
<dbReference type="CDD" id="cd01106">
    <property type="entry name" value="HTH_TipAL-Mta"/>
    <property type="match status" value="1"/>
</dbReference>
<dbReference type="PANTHER" id="PTHR30204:SF90">
    <property type="entry name" value="HTH-TYPE TRANSCRIPTIONAL ACTIVATOR MTA"/>
    <property type="match status" value="1"/>
</dbReference>
<dbReference type="Gene3D" id="1.10.1660.10">
    <property type="match status" value="1"/>
</dbReference>
<comment type="caution">
    <text evidence="6">The sequence shown here is derived from an EMBL/GenBank/DDBJ whole genome shotgun (WGS) entry which is preliminary data.</text>
</comment>
<evidence type="ECO:0000313" key="7">
    <source>
        <dbReference type="Proteomes" id="UP001154322"/>
    </source>
</evidence>
<dbReference type="InterPro" id="IPR012925">
    <property type="entry name" value="TipAS_dom"/>
</dbReference>
<dbReference type="InterPro" id="IPR047057">
    <property type="entry name" value="MerR_fam"/>
</dbReference>